<evidence type="ECO:0000256" key="1">
    <source>
        <dbReference type="ARBA" id="ARBA00004974"/>
    </source>
</evidence>
<proteinExistence type="inferred from homology"/>
<dbReference type="Pfam" id="PF10369">
    <property type="entry name" value="ALS_ss_C"/>
    <property type="match status" value="1"/>
</dbReference>
<dbReference type="PANTHER" id="PTHR30239:SF0">
    <property type="entry name" value="ACETOLACTATE SYNTHASE SMALL SUBUNIT 1, CHLOROPLASTIC"/>
    <property type="match status" value="1"/>
</dbReference>
<name>A0A520KZ32_9EURY</name>
<dbReference type="Proteomes" id="UP000320766">
    <property type="component" value="Unassembled WGS sequence"/>
</dbReference>
<dbReference type="EMBL" id="RXIL01000001">
    <property type="protein sequence ID" value="RZN73901.1"/>
    <property type="molecule type" value="Genomic_DNA"/>
</dbReference>
<organism evidence="8 9">
    <name type="scientific">Candidatus Methanolliviera hydrocarbonicum</name>
    <dbReference type="NCBI Taxonomy" id="2491085"/>
    <lineage>
        <taxon>Archaea</taxon>
        <taxon>Methanobacteriati</taxon>
        <taxon>Methanobacteriota</taxon>
        <taxon>Candidatus Methanoliparia</taxon>
        <taxon>Candidatus Methanoliparales</taxon>
        <taxon>Candidatus Methanollivieraceae</taxon>
        <taxon>Candidatus Methanolliviera</taxon>
    </lineage>
</organism>
<feature type="domain" description="ACT" evidence="7">
    <location>
        <begin position="4"/>
        <end position="78"/>
    </location>
</feature>
<dbReference type="SUPFAM" id="SSF55021">
    <property type="entry name" value="ACT-like"/>
    <property type="match status" value="2"/>
</dbReference>
<comment type="caution">
    <text evidence="8">The sequence shown here is derived from an EMBL/GenBank/DDBJ whole genome shotgun (WGS) entry which is preliminary data.</text>
</comment>
<reference evidence="8 9" key="1">
    <citation type="journal article" date="2019" name="Nat. Microbiol.">
        <title>Wide diversity of methane and short-chain alkane metabolisms in uncultured archaea.</title>
        <authorList>
            <person name="Borrel G."/>
            <person name="Adam P.S."/>
            <person name="McKay L.J."/>
            <person name="Chen L.X."/>
            <person name="Sierra-Garcia I.N."/>
            <person name="Sieber C.M."/>
            <person name="Letourneur Q."/>
            <person name="Ghozlane A."/>
            <person name="Andersen G.L."/>
            <person name="Li W.J."/>
            <person name="Hallam S.J."/>
            <person name="Muyzer G."/>
            <person name="de Oliveira V.M."/>
            <person name="Inskeep W.P."/>
            <person name="Banfield J.F."/>
            <person name="Gribaldo S."/>
        </authorList>
    </citation>
    <scope>NUCLEOTIDE SEQUENCE [LARGE SCALE GENOMIC DNA]</scope>
    <source>
        <strain evidence="8">NM1b</strain>
    </source>
</reference>
<evidence type="ECO:0000313" key="9">
    <source>
        <dbReference type="Proteomes" id="UP000320766"/>
    </source>
</evidence>
<comment type="pathway">
    <text evidence="2 6">Amino-acid biosynthesis; L-valine biosynthesis; L-valine from pyruvate: step 1/4.</text>
</comment>
<dbReference type="CDD" id="cd04878">
    <property type="entry name" value="ACT_AHAS"/>
    <property type="match status" value="1"/>
</dbReference>
<dbReference type="Gene3D" id="3.30.70.1150">
    <property type="entry name" value="ACT-like. Chain A, domain 2"/>
    <property type="match status" value="1"/>
</dbReference>
<dbReference type="GO" id="GO:0003984">
    <property type="term" value="F:acetolactate synthase activity"/>
    <property type="evidence" value="ECO:0007669"/>
    <property type="project" value="UniProtKB-UniRule"/>
</dbReference>
<comment type="function">
    <text evidence="6">Catalyzes the conversion of 2 pyruvate molecules into acetolactate in the first common step of the biosynthetic pathway of the branched-amino acids such as leucine, isoleucine, and valine.</text>
</comment>
<protein>
    <recommendedName>
        <fullName evidence="6">Acetolactate synthase small subunit</fullName>
        <shortName evidence="6">AHAS</shortName>
        <shortName evidence="6">ALS</shortName>
        <ecNumber evidence="6">2.2.1.6</ecNumber>
    </recommendedName>
    <alternativeName>
        <fullName evidence="6">Acetohydroxy-acid synthase small subunit</fullName>
    </alternativeName>
</protein>
<dbReference type="FunFam" id="3.30.70.260:FF:000001">
    <property type="entry name" value="Acetolactate synthase, small subunit"/>
    <property type="match status" value="1"/>
</dbReference>
<dbReference type="Pfam" id="PF22629">
    <property type="entry name" value="ACT_AHAS_ss"/>
    <property type="match status" value="1"/>
</dbReference>
<dbReference type="PROSITE" id="PS51671">
    <property type="entry name" value="ACT"/>
    <property type="match status" value="1"/>
</dbReference>
<keyword evidence="5 6" id="KW-0100">Branched-chain amino acid biosynthesis</keyword>
<dbReference type="GO" id="GO:0009097">
    <property type="term" value="P:isoleucine biosynthetic process"/>
    <property type="evidence" value="ECO:0007669"/>
    <property type="project" value="UniProtKB-UniRule"/>
</dbReference>
<dbReference type="GO" id="GO:0009099">
    <property type="term" value="P:L-valine biosynthetic process"/>
    <property type="evidence" value="ECO:0007669"/>
    <property type="project" value="UniProtKB-UniRule"/>
</dbReference>
<dbReference type="Gene3D" id="3.30.70.260">
    <property type="match status" value="1"/>
</dbReference>
<accession>A0A520KZ32</accession>
<dbReference type="AlphaFoldDB" id="A0A520KZ32"/>
<comment type="subunit">
    <text evidence="6">Dimer of large and small chains.</text>
</comment>
<keyword evidence="4 6" id="KW-0028">Amino-acid biosynthesis</keyword>
<dbReference type="GO" id="GO:0005829">
    <property type="term" value="C:cytosol"/>
    <property type="evidence" value="ECO:0007669"/>
    <property type="project" value="TreeGrafter"/>
</dbReference>
<dbReference type="InterPro" id="IPR027271">
    <property type="entry name" value="Acetolactate_synth/TF_NikR_C"/>
</dbReference>
<evidence type="ECO:0000259" key="7">
    <source>
        <dbReference type="PROSITE" id="PS51671"/>
    </source>
</evidence>
<dbReference type="NCBIfam" id="TIGR00119">
    <property type="entry name" value="acolac_sm"/>
    <property type="match status" value="1"/>
</dbReference>
<evidence type="ECO:0000256" key="2">
    <source>
        <dbReference type="ARBA" id="ARBA00005025"/>
    </source>
</evidence>
<dbReference type="GO" id="GO:1990610">
    <property type="term" value="F:acetolactate synthase regulator activity"/>
    <property type="evidence" value="ECO:0007669"/>
    <property type="project" value="UniProtKB-UniRule"/>
</dbReference>
<comment type="catalytic activity">
    <reaction evidence="6">
        <text>2 pyruvate + H(+) = (2S)-2-acetolactate + CO2</text>
        <dbReference type="Rhea" id="RHEA:25249"/>
        <dbReference type="ChEBI" id="CHEBI:15361"/>
        <dbReference type="ChEBI" id="CHEBI:15378"/>
        <dbReference type="ChEBI" id="CHEBI:16526"/>
        <dbReference type="ChEBI" id="CHEBI:58476"/>
        <dbReference type="EC" id="2.2.1.6"/>
    </reaction>
</comment>
<dbReference type="NCBIfam" id="NF008864">
    <property type="entry name" value="PRK11895.1"/>
    <property type="match status" value="1"/>
</dbReference>
<comment type="pathway">
    <text evidence="1 6">Amino-acid biosynthesis; L-isoleucine biosynthesis; L-isoleucine from 2-oxobutanoate: step 1/4.</text>
</comment>
<evidence type="ECO:0000256" key="5">
    <source>
        <dbReference type="ARBA" id="ARBA00023304"/>
    </source>
</evidence>
<evidence type="ECO:0000256" key="3">
    <source>
        <dbReference type="ARBA" id="ARBA00006341"/>
    </source>
</evidence>
<evidence type="ECO:0000256" key="4">
    <source>
        <dbReference type="ARBA" id="ARBA00022605"/>
    </source>
</evidence>
<dbReference type="UniPathway" id="UPA00049">
    <property type="reaction ID" value="UER00059"/>
</dbReference>
<dbReference type="InterPro" id="IPR002912">
    <property type="entry name" value="ACT_dom"/>
</dbReference>
<evidence type="ECO:0000313" key="8">
    <source>
        <dbReference type="EMBL" id="RZN73901.1"/>
    </source>
</evidence>
<dbReference type="InterPro" id="IPR039557">
    <property type="entry name" value="AHAS_ACT"/>
</dbReference>
<dbReference type="InterPro" id="IPR054480">
    <property type="entry name" value="AHAS_small-like_ACT"/>
</dbReference>
<dbReference type="InterPro" id="IPR019455">
    <property type="entry name" value="Acetolactate_synth_ssu_C"/>
</dbReference>
<dbReference type="UniPathway" id="UPA00047">
    <property type="reaction ID" value="UER00055"/>
</dbReference>
<dbReference type="InterPro" id="IPR045865">
    <property type="entry name" value="ACT-like_dom_sf"/>
</dbReference>
<comment type="similarity">
    <text evidence="3 6">Belongs to the acetolactate synthase small subunit family.</text>
</comment>
<dbReference type="InterPro" id="IPR004789">
    <property type="entry name" value="Acetalactate_synth_ssu"/>
</dbReference>
<dbReference type="PANTHER" id="PTHR30239">
    <property type="entry name" value="ACETOLACTATE SYNTHASE SMALL SUBUNIT"/>
    <property type="match status" value="1"/>
</dbReference>
<sequence length="167" mass="18261">MKHVLAALVENKPAVLSRIINLFSRRGFNIESAAVGETEDPKISRLTVVVGGDDKVLEQVTKQLNKLIDVIKVSDLSSGDMTGRGLALIKVSVDRETMGEIIEISDIFRTKIIDVSPKSLIIEVTGTEEKIRAFIDLMRRFGIKEMAQTGLIALARGAKATTIKKEG</sequence>
<dbReference type="FunFam" id="3.30.70.1150:FF:000001">
    <property type="entry name" value="Acetolactate synthase small subunit"/>
    <property type="match status" value="1"/>
</dbReference>
<keyword evidence="6 8" id="KW-0808">Transferase</keyword>
<evidence type="ECO:0000256" key="6">
    <source>
        <dbReference type="RuleBase" id="RU368092"/>
    </source>
</evidence>
<gene>
    <name evidence="8" type="primary">ilvN</name>
    <name evidence="8" type="ORF">EF807_00065</name>
</gene>
<dbReference type="EC" id="2.2.1.6" evidence="6"/>